<evidence type="ECO:0000256" key="4">
    <source>
        <dbReference type="ARBA" id="ARBA00022603"/>
    </source>
</evidence>
<dbReference type="FunFam" id="3.40.10.10:FF:000001">
    <property type="entry name" value="DNA-3-methyladenine glycosylase 2"/>
    <property type="match status" value="1"/>
</dbReference>
<dbReference type="InterPro" id="IPR009057">
    <property type="entry name" value="Homeodomain-like_sf"/>
</dbReference>
<evidence type="ECO:0000256" key="17">
    <source>
        <dbReference type="ARBA" id="ARBA00056940"/>
    </source>
</evidence>
<dbReference type="SUPFAM" id="SSF48150">
    <property type="entry name" value="DNA-glycosylase"/>
    <property type="match status" value="1"/>
</dbReference>
<evidence type="ECO:0000256" key="2">
    <source>
        <dbReference type="ARBA" id="ARBA00001947"/>
    </source>
</evidence>
<keyword evidence="4" id="KW-0489">Methyltransferase</keyword>
<evidence type="ECO:0000256" key="8">
    <source>
        <dbReference type="ARBA" id="ARBA00022801"/>
    </source>
</evidence>
<dbReference type="Gene3D" id="1.10.1670.10">
    <property type="entry name" value="Helix-hairpin-Helix base-excision DNA repair enzymes (C-terminal)"/>
    <property type="match status" value="1"/>
</dbReference>
<dbReference type="Gene3D" id="1.10.10.60">
    <property type="entry name" value="Homeodomain-like"/>
    <property type="match status" value="1"/>
</dbReference>
<dbReference type="EMBL" id="JACHJY010000008">
    <property type="protein sequence ID" value="MBB4984503.1"/>
    <property type="molecule type" value="Genomic_DNA"/>
</dbReference>
<comment type="catalytic activity">
    <reaction evidence="1">
        <text>Hydrolysis of alkylated DNA, releasing 3-methyladenine, 3-methylguanine, 7-methylguanine and 7-methyladenine.</text>
        <dbReference type="EC" id="3.2.2.21"/>
    </reaction>
</comment>
<dbReference type="Pfam" id="PF06029">
    <property type="entry name" value="AlkA_N"/>
    <property type="match status" value="1"/>
</dbReference>
<dbReference type="InterPro" id="IPR018060">
    <property type="entry name" value="HTH_AraC"/>
</dbReference>
<dbReference type="GO" id="GO:0008168">
    <property type="term" value="F:methyltransferase activity"/>
    <property type="evidence" value="ECO:0007669"/>
    <property type="project" value="UniProtKB-KW"/>
</dbReference>
<evidence type="ECO:0000256" key="20">
    <source>
        <dbReference type="ARBA" id="ARBA00067013"/>
    </source>
</evidence>
<dbReference type="InterPro" id="IPR003265">
    <property type="entry name" value="HhH-GPD_domain"/>
</dbReference>
<evidence type="ECO:0000256" key="12">
    <source>
        <dbReference type="ARBA" id="ARBA00023159"/>
    </source>
</evidence>
<accession>A0A7W7U3S5</accession>
<dbReference type="Pfam" id="PF02805">
    <property type="entry name" value="Ada_Zn_binding"/>
    <property type="match status" value="1"/>
</dbReference>
<dbReference type="SUPFAM" id="SSF55945">
    <property type="entry name" value="TATA-box binding protein-like"/>
    <property type="match status" value="1"/>
</dbReference>
<dbReference type="GO" id="GO:0032259">
    <property type="term" value="P:methylation"/>
    <property type="evidence" value="ECO:0007669"/>
    <property type="project" value="UniProtKB-KW"/>
</dbReference>
<evidence type="ECO:0000256" key="16">
    <source>
        <dbReference type="ARBA" id="ARBA00051439"/>
    </source>
</evidence>
<evidence type="ECO:0000256" key="18">
    <source>
        <dbReference type="ARBA" id="ARBA00058238"/>
    </source>
</evidence>
<gene>
    <name evidence="24" type="ORF">GGE06_005449</name>
</gene>
<comment type="similarity">
    <text evidence="19">In the C-terminal section; belongs to the alkylbase DNA glycosidase AlkA family.</text>
</comment>
<evidence type="ECO:0000256" key="1">
    <source>
        <dbReference type="ARBA" id="ARBA00000086"/>
    </source>
</evidence>
<dbReference type="AlphaFoldDB" id="A0A7W7U3S5"/>
<keyword evidence="7" id="KW-0227">DNA damage</keyword>
<keyword evidence="8 24" id="KW-0378">Hydrolase</keyword>
<dbReference type="GO" id="GO:0003700">
    <property type="term" value="F:DNA-binding transcription factor activity"/>
    <property type="evidence" value="ECO:0007669"/>
    <property type="project" value="InterPro"/>
</dbReference>
<keyword evidence="12" id="KW-0010">Activator</keyword>
<evidence type="ECO:0000313" key="24">
    <source>
        <dbReference type="EMBL" id="MBB4984503.1"/>
    </source>
</evidence>
<dbReference type="InterPro" id="IPR051912">
    <property type="entry name" value="Alkylbase_DNA_Glycosylase/TA"/>
</dbReference>
<dbReference type="PANTHER" id="PTHR43003:SF13">
    <property type="entry name" value="DNA-3-METHYLADENINE GLYCOSYLASE 2"/>
    <property type="match status" value="1"/>
</dbReference>
<keyword evidence="25" id="KW-1185">Reference proteome</keyword>
<evidence type="ECO:0000256" key="21">
    <source>
        <dbReference type="ARBA" id="ARBA00069917"/>
    </source>
</evidence>
<keyword evidence="24" id="KW-0326">Glycosidase</keyword>
<keyword evidence="10" id="KW-0805">Transcription regulation</keyword>
<dbReference type="Gene3D" id="1.10.340.30">
    <property type="entry name" value="Hypothetical protein, domain 2"/>
    <property type="match status" value="1"/>
</dbReference>
<evidence type="ECO:0000256" key="6">
    <source>
        <dbReference type="ARBA" id="ARBA00022723"/>
    </source>
</evidence>
<keyword evidence="9" id="KW-0862">Zinc</keyword>
<dbReference type="InterPro" id="IPR011257">
    <property type="entry name" value="DNA_glycosylase"/>
</dbReference>
<keyword evidence="14" id="KW-0234">DNA repair</keyword>
<dbReference type="FunFam" id="1.10.340.30:FF:000008">
    <property type="entry name" value="DNA-3-methyladenine glycosylase 2"/>
    <property type="match status" value="1"/>
</dbReference>
<dbReference type="Gene3D" id="3.30.310.20">
    <property type="entry name" value="DNA-3-methyladenine glycosylase AlkA, N-terminal domain"/>
    <property type="match status" value="1"/>
</dbReference>
<evidence type="ECO:0000256" key="7">
    <source>
        <dbReference type="ARBA" id="ARBA00022763"/>
    </source>
</evidence>
<dbReference type="InterPro" id="IPR010316">
    <property type="entry name" value="AlkA_N"/>
</dbReference>
<evidence type="ECO:0000256" key="15">
    <source>
        <dbReference type="ARBA" id="ARBA00023268"/>
    </source>
</evidence>
<comment type="function">
    <text evidence="17">Is involved in the adaptive response to alkylation damage in DNA caused by alkylating agents. Repairs the Sp diastereomer of DNA methylphosphotriester lesions by a direct and irreversible transfer of the methyl group to one of its own cysteine residues. Also catalyzes the hydrolysis of the deoxyribose N-glycosidic bond to excise 3-methyladenine, 3-methylguanine, 7-methylguanine, O2-methylthymine, and O2-methylcytosine from the damaged DNA polymer formed by alkylation lesions.</text>
</comment>
<dbReference type="InterPro" id="IPR023170">
    <property type="entry name" value="HhH_base_excis_C"/>
</dbReference>
<dbReference type="PANTHER" id="PTHR43003">
    <property type="entry name" value="DNA-3-METHYLADENINE GLYCOSYLASE"/>
    <property type="match status" value="1"/>
</dbReference>
<comment type="function">
    <text evidence="18">The methylation of Alka by methylphosphotriesters in DNA leads to its activation as a transcriptional regulator that activates the transcription of its own gene and other alkylation resistance genes.</text>
</comment>
<dbReference type="EC" id="2.1.1.n11" evidence="20"/>
<keyword evidence="6" id="KW-0479">Metal-binding</keyword>
<dbReference type="InterPro" id="IPR035451">
    <property type="entry name" value="Ada-like_dom_sf"/>
</dbReference>
<evidence type="ECO:0000256" key="9">
    <source>
        <dbReference type="ARBA" id="ARBA00022833"/>
    </source>
</evidence>
<keyword evidence="11" id="KW-0238">DNA-binding</keyword>
<dbReference type="GO" id="GO:0005737">
    <property type="term" value="C:cytoplasm"/>
    <property type="evidence" value="ECO:0007669"/>
    <property type="project" value="TreeGrafter"/>
</dbReference>
<protein>
    <recommendedName>
        <fullName evidence="21">Probable bifunctional transcriptional activator/DNA repair enzyme AlkA</fullName>
        <ecNumber evidence="20">2.1.1.n11</ecNumber>
        <ecNumber evidence="3">3.2.2.21</ecNumber>
    </recommendedName>
    <alternativeName>
        <fullName evidence="22">Regulatory protein AlkA</fullName>
    </alternativeName>
</protein>
<dbReference type="EC" id="3.2.2.21" evidence="3"/>
<evidence type="ECO:0000256" key="19">
    <source>
        <dbReference type="ARBA" id="ARBA00061609"/>
    </source>
</evidence>
<comment type="catalytic activity">
    <reaction evidence="16">
        <text>(2'-deoxyribonucleoside 5'-methylphosphotriester)-DNA + L-cysteinyl-[protein] = 2'-deoxyribonucleotide-DNA + S-methyl-L-cysteinyl-[protein] + H(+)</text>
        <dbReference type="Rhea" id="RHEA:56324"/>
        <dbReference type="Rhea" id="RHEA-COMP:10131"/>
        <dbReference type="Rhea" id="RHEA-COMP:10132"/>
        <dbReference type="Rhea" id="RHEA-COMP:14462"/>
        <dbReference type="Rhea" id="RHEA-COMP:14463"/>
        <dbReference type="ChEBI" id="CHEBI:15378"/>
        <dbReference type="ChEBI" id="CHEBI:29950"/>
        <dbReference type="ChEBI" id="CHEBI:82612"/>
        <dbReference type="ChEBI" id="CHEBI:140284"/>
        <dbReference type="ChEBI" id="CHEBI:140286"/>
        <dbReference type="EC" id="2.1.1.n11"/>
    </reaction>
</comment>
<dbReference type="FunFam" id="3.30.310.20:FF:000001">
    <property type="entry name" value="DNA-3-methyladenine glycosylase 2"/>
    <property type="match status" value="1"/>
</dbReference>
<dbReference type="GO" id="GO:0008725">
    <property type="term" value="F:DNA-3-methyladenine glycosylase activity"/>
    <property type="evidence" value="ECO:0007669"/>
    <property type="project" value="TreeGrafter"/>
</dbReference>
<dbReference type="PROSITE" id="PS00041">
    <property type="entry name" value="HTH_ARAC_FAMILY_1"/>
    <property type="match status" value="1"/>
</dbReference>
<feature type="domain" description="HTH araC/xylS-type" evidence="23">
    <location>
        <begin position="87"/>
        <end position="185"/>
    </location>
</feature>
<organism evidence="24 25">
    <name type="scientific">Streptomyces nymphaeiformis</name>
    <dbReference type="NCBI Taxonomy" id="2663842"/>
    <lineage>
        <taxon>Bacteria</taxon>
        <taxon>Bacillati</taxon>
        <taxon>Actinomycetota</taxon>
        <taxon>Actinomycetes</taxon>
        <taxon>Kitasatosporales</taxon>
        <taxon>Streptomycetaceae</taxon>
        <taxon>Streptomyces</taxon>
    </lineage>
</organism>
<dbReference type="PROSITE" id="PS01124">
    <property type="entry name" value="HTH_ARAC_FAMILY_2"/>
    <property type="match status" value="1"/>
</dbReference>
<dbReference type="GO" id="GO:0032993">
    <property type="term" value="C:protein-DNA complex"/>
    <property type="evidence" value="ECO:0007669"/>
    <property type="project" value="TreeGrafter"/>
</dbReference>
<name>A0A7W7U3S5_9ACTN</name>
<dbReference type="SUPFAM" id="SSF57884">
    <property type="entry name" value="Ada DNA repair protein, N-terminal domain (N-Ada 10)"/>
    <property type="match status" value="1"/>
</dbReference>
<evidence type="ECO:0000256" key="5">
    <source>
        <dbReference type="ARBA" id="ARBA00022679"/>
    </source>
</evidence>
<reference evidence="24 25" key="1">
    <citation type="submission" date="2020-08" db="EMBL/GenBank/DDBJ databases">
        <title>Genomic Encyclopedia of Type Strains, Phase III (KMG-III): the genomes of soil and plant-associated and newly described type strains.</title>
        <authorList>
            <person name="Whitman W."/>
        </authorList>
    </citation>
    <scope>NUCLEOTIDE SEQUENCE [LARGE SCALE GENOMIC DNA]</scope>
    <source>
        <strain evidence="24 25">SFB5A</strain>
    </source>
</reference>
<dbReference type="SMART" id="SM00342">
    <property type="entry name" value="HTH_ARAC"/>
    <property type="match status" value="1"/>
</dbReference>
<dbReference type="InterPro" id="IPR037046">
    <property type="entry name" value="AlkA_N_sf"/>
</dbReference>
<evidence type="ECO:0000259" key="23">
    <source>
        <dbReference type="PROSITE" id="PS01124"/>
    </source>
</evidence>
<evidence type="ECO:0000256" key="3">
    <source>
        <dbReference type="ARBA" id="ARBA00012000"/>
    </source>
</evidence>
<evidence type="ECO:0000256" key="11">
    <source>
        <dbReference type="ARBA" id="ARBA00023125"/>
    </source>
</evidence>
<evidence type="ECO:0000256" key="13">
    <source>
        <dbReference type="ARBA" id="ARBA00023163"/>
    </source>
</evidence>
<evidence type="ECO:0000256" key="22">
    <source>
        <dbReference type="ARBA" id="ARBA00076837"/>
    </source>
</evidence>
<dbReference type="GO" id="GO:0008270">
    <property type="term" value="F:zinc ion binding"/>
    <property type="evidence" value="ECO:0007669"/>
    <property type="project" value="InterPro"/>
</dbReference>
<comment type="caution">
    <text evidence="24">The sequence shown here is derived from an EMBL/GenBank/DDBJ whole genome shotgun (WGS) entry which is preliminary data.</text>
</comment>
<proteinExistence type="inferred from homology"/>
<dbReference type="GO" id="GO:0006307">
    <property type="term" value="P:DNA alkylation repair"/>
    <property type="evidence" value="ECO:0007669"/>
    <property type="project" value="TreeGrafter"/>
</dbReference>
<dbReference type="Gene3D" id="3.40.10.10">
    <property type="entry name" value="DNA Methylphosphotriester Repair Domain"/>
    <property type="match status" value="1"/>
</dbReference>
<keyword evidence="15" id="KW-0511">Multifunctional enzyme</keyword>
<evidence type="ECO:0000256" key="10">
    <source>
        <dbReference type="ARBA" id="ARBA00023015"/>
    </source>
</evidence>
<dbReference type="SMART" id="SM01009">
    <property type="entry name" value="AlkA_N"/>
    <property type="match status" value="1"/>
</dbReference>
<comment type="cofactor">
    <cofactor evidence="2">
        <name>Zn(2+)</name>
        <dbReference type="ChEBI" id="CHEBI:29105"/>
    </cofactor>
</comment>
<dbReference type="GO" id="GO:0006285">
    <property type="term" value="P:base-excision repair, AP site formation"/>
    <property type="evidence" value="ECO:0007669"/>
    <property type="project" value="TreeGrafter"/>
</dbReference>
<dbReference type="SMART" id="SM00478">
    <property type="entry name" value="ENDO3c"/>
    <property type="match status" value="1"/>
</dbReference>
<dbReference type="FunFam" id="1.10.10.60:FF:000281">
    <property type="entry name" value="DNA-3-methyladenine glycosylase 2"/>
    <property type="match status" value="1"/>
</dbReference>
<evidence type="ECO:0000256" key="14">
    <source>
        <dbReference type="ARBA" id="ARBA00023204"/>
    </source>
</evidence>
<dbReference type="GO" id="GO:0043565">
    <property type="term" value="F:sequence-specific DNA binding"/>
    <property type="evidence" value="ECO:0007669"/>
    <property type="project" value="InterPro"/>
</dbReference>
<dbReference type="Pfam" id="PF12833">
    <property type="entry name" value="HTH_18"/>
    <property type="match status" value="1"/>
</dbReference>
<dbReference type="SUPFAM" id="SSF46689">
    <property type="entry name" value="Homeodomain-like"/>
    <property type="match status" value="1"/>
</dbReference>
<dbReference type="InterPro" id="IPR004026">
    <property type="entry name" value="Ada_DNA_repair_Zn-bd"/>
</dbReference>
<dbReference type="GO" id="GO:0032131">
    <property type="term" value="F:alkylated DNA binding"/>
    <property type="evidence" value="ECO:0007669"/>
    <property type="project" value="TreeGrafter"/>
</dbReference>
<dbReference type="CDD" id="cd00056">
    <property type="entry name" value="ENDO3c"/>
    <property type="match status" value="1"/>
</dbReference>
<keyword evidence="13" id="KW-0804">Transcription</keyword>
<dbReference type="Proteomes" id="UP000582643">
    <property type="component" value="Unassembled WGS sequence"/>
</dbReference>
<evidence type="ECO:0000313" key="25">
    <source>
        <dbReference type="Proteomes" id="UP000582643"/>
    </source>
</evidence>
<dbReference type="RefSeq" id="WP_184932016.1">
    <property type="nucleotide sequence ID" value="NZ_JACHJY010000008.1"/>
</dbReference>
<keyword evidence="5" id="KW-0808">Transferase</keyword>
<dbReference type="GO" id="GO:0043916">
    <property type="term" value="F:DNA-7-methylguanine glycosylase activity"/>
    <property type="evidence" value="ECO:0007669"/>
    <property type="project" value="TreeGrafter"/>
</dbReference>
<sequence length="492" mass="53202">MHTDTERCVRAVQSKEARFDGVFFTAVRTTRIYCRPSCPAVPPKPENMEFHPSAASCQRAGYRACKRCRPDTSPGSPQWNVRADAVARAVRLIQDGVVDREGVPGLARRLGWSTRQIERQLLAELGAGPLALARAQRAQTARLLIETTPMPFGEVAFAAGFSSIRTFNDTVREVFALTPGELRARATRRAPLGAAATPGVISLRLPFRAPLEPSNLFGHLAATAVPGVEEWRDGAYRRTLSLPYGHGIVSLAPRPDHIACRLLLTDPRDLTHAISRCRRLLDLDADPVAVDDQLRTDPLFAPLVDKAPGRRVPGTVDPAEFAVRAVLGQQVSTAAARTHAARLVTAHGVPVEDPEGGLTHLFPGPEALAALDPESLALPRSRRTTLLTLVRALADGSLPLGPADDREEARARLLALPGFGPWTTEIIAMRALGDPDAFLPGDLGVRRAAEGLGLPGTPAALTARAAHWRPWRAYAVQYLWATDDHPINHLPA</sequence>
<dbReference type="InterPro" id="IPR018062">
    <property type="entry name" value="HTH_AraC-typ_CS"/>
</dbReference>